<evidence type="ECO:0000313" key="5">
    <source>
        <dbReference type="Proteomes" id="UP000053091"/>
    </source>
</evidence>
<dbReference type="OrthoDB" id="9802809at2"/>
<dbReference type="GO" id="GO:0006099">
    <property type="term" value="P:tricarboxylic acid cycle"/>
    <property type="evidence" value="ECO:0007669"/>
    <property type="project" value="InterPro"/>
</dbReference>
<dbReference type="Gene3D" id="1.10.40.30">
    <property type="entry name" value="Fumarase/aspartase (C-terminal domain)"/>
    <property type="match status" value="1"/>
</dbReference>
<dbReference type="PANTHER" id="PTHR42696:SF2">
    <property type="entry name" value="ASPARTATE AMMONIA-LYASE"/>
    <property type="match status" value="1"/>
</dbReference>
<dbReference type="PRINTS" id="PR00149">
    <property type="entry name" value="FUMRATELYASE"/>
</dbReference>
<keyword evidence="1 4" id="KW-0456">Lyase</keyword>
<reference evidence="4" key="1">
    <citation type="journal article" date="2015" name="Genome Announc.">
        <title>Draft Genome Sequence of Bacteroidales Strain TBC1, a Novel Isolate from a Methanogenic Wastewater Treatment System.</title>
        <authorList>
            <person name="Tourlousse D.M."/>
            <person name="Matsuura N."/>
            <person name="Sun L."/>
            <person name="Toyonaga M."/>
            <person name="Kuroda K."/>
            <person name="Ohashi A."/>
            <person name="Cruz R."/>
            <person name="Yamaguchi T."/>
            <person name="Sekiguchi Y."/>
        </authorList>
    </citation>
    <scope>NUCLEOTIDE SEQUENCE [LARGE SCALE GENOMIC DNA]</scope>
    <source>
        <strain evidence="4">TBC1</strain>
    </source>
</reference>
<dbReference type="Pfam" id="PF10415">
    <property type="entry name" value="FumaraseC_C"/>
    <property type="match status" value="1"/>
</dbReference>
<dbReference type="GO" id="GO:0006531">
    <property type="term" value="P:aspartate metabolic process"/>
    <property type="evidence" value="ECO:0007669"/>
    <property type="project" value="TreeGrafter"/>
</dbReference>
<evidence type="ECO:0000256" key="1">
    <source>
        <dbReference type="ARBA" id="ARBA00023239"/>
    </source>
</evidence>
<dbReference type="RefSeq" id="WP_062045239.1">
    <property type="nucleotide sequence ID" value="NZ_DF968183.1"/>
</dbReference>
<dbReference type="InterPro" id="IPR018951">
    <property type="entry name" value="Fumarase_C_C"/>
</dbReference>
<organism evidence="4">
    <name type="scientific">Lentimicrobium saccharophilum</name>
    <dbReference type="NCBI Taxonomy" id="1678841"/>
    <lineage>
        <taxon>Bacteria</taxon>
        <taxon>Pseudomonadati</taxon>
        <taxon>Bacteroidota</taxon>
        <taxon>Bacteroidia</taxon>
        <taxon>Bacteroidales</taxon>
        <taxon>Lentimicrobiaceae</taxon>
        <taxon>Lentimicrobium</taxon>
    </lineage>
</organism>
<sequence>MEHRTETDFLGSRRIPAEALYGINALRARENFPDTTIFYEEWYRAMGLVKQACYLTASSYYKALEQKLGSAMPAIRRVPAPVLEAITEAAREVSAGQHVAHFIVPAVSGGAGTSINMNVNEIIANVALLKLGFNPGNYSEVDPTEHANIFQSTNDVVPTALKVAVMLLLNDLEKSVNRLRGGFEALEGRYRDNLRIGYTQMQEAVPSSYGKLFSNYSDALSRDWWRVSKCFERIKVVNLGGSAIGTSVAVPRFFVMEVTKQLQHLTGLPVTRGENLSDTTSNLDAFVEVHAIMKALAVNLEKIVNDIRLLASDIAGARLKLPQLQAGSSIMPGKVNPVIPEFVISAAHQVYANDALIAGLCAQGCLDLNAYLPLIGHALLGSLKLLVASCNTMLTNMISGLEVDTTASLDQLLRSPAIATALTPYIGYHKATEVALLMKPGHKSILEINSEMKLLPAEKLEEILKPSNLLKAGYTINDLT</sequence>
<evidence type="ECO:0000259" key="3">
    <source>
        <dbReference type="Pfam" id="PF10415"/>
    </source>
</evidence>
<dbReference type="Gene3D" id="1.10.275.10">
    <property type="entry name" value="Fumarase/aspartase (N-terminal domain)"/>
    <property type="match status" value="1"/>
</dbReference>
<dbReference type="Pfam" id="PF00206">
    <property type="entry name" value="Lyase_1"/>
    <property type="match status" value="1"/>
</dbReference>
<keyword evidence="5" id="KW-1185">Reference proteome</keyword>
<dbReference type="AlphaFoldDB" id="A0A0S7C6W3"/>
<evidence type="ECO:0000313" key="4">
    <source>
        <dbReference type="EMBL" id="GAP45120.1"/>
    </source>
</evidence>
<dbReference type="PRINTS" id="PR00145">
    <property type="entry name" value="ARGSUCLYASE"/>
</dbReference>
<dbReference type="SUPFAM" id="SSF48557">
    <property type="entry name" value="L-aspartase-like"/>
    <property type="match status" value="1"/>
</dbReference>
<name>A0A0S7C6W3_9BACT</name>
<dbReference type="InterPro" id="IPR000362">
    <property type="entry name" value="Fumarate_lyase_fam"/>
</dbReference>
<protein>
    <submittedName>
        <fullName evidence="4">Aspartate ammonia-lyase</fullName>
    </submittedName>
</protein>
<dbReference type="GO" id="GO:0008797">
    <property type="term" value="F:aspartate ammonia-lyase activity"/>
    <property type="evidence" value="ECO:0007669"/>
    <property type="project" value="TreeGrafter"/>
</dbReference>
<dbReference type="PATRIC" id="fig|1678841.3.peg.3709"/>
<feature type="domain" description="Fumarase C C-terminal" evidence="3">
    <location>
        <begin position="418"/>
        <end position="470"/>
    </location>
</feature>
<dbReference type="InterPro" id="IPR051546">
    <property type="entry name" value="Aspartate_Ammonia-Lyase"/>
</dbReference>
<dbReference type="PROSITE" id="PS00163">
    <property type="entry name" value="FUMARATE_LYASES"/>
    <property type="match status" value="1"/>
</dbReference>
<accession>A0A0S7C6W3</accession>
<gene>
    <name evidence="4" type="ORF">TBC1_12940</name>
</gene>
<dbReference type="Proteomes" id="UP000053091">
    <property type="component" value="Unassembled WGS sequence"/>
</dbReference>
<dbReference type="InterPro" id="IPR008948">
    <property type="entry name" value="L-Aspartase-like"/>
</dbReference>
<dbReference type="PANTHER" id="PTHR42696">
    <property type="entry name" value="ASPARTATE AMMONIA-LYASE"/>
    <property type="match status" value="1"/>
</dbReference>
<dbReference type="STRING" id="1678841.TBC1_12940"/>
<dbReference type="InterPro" id="IPR020557">
    <property type="entry name" value="Fumarate_lyase_CS"/>
</dbReference>
<feature type="domain" description="Fumarate lyase N-terminal" evidence="2">
    <location>
        <begin position="17"/>
        <end position="350"/>
    </location>
</feature>
<proteinExistence type="predicted"/>
<dbReference type="GO" id="GO:0005829">
    <property type="term" value="C:cytosol"/>
    <property type="evidence" value="ECO:0007669"/>
    <property type="project" value="TreeGrafter"/>
</dbReference>
<evidence type="ECO:0000259" key="2">
    <source>
        <dbReference type="Pfam" id="PF00206"/>
    </source>
</evidence>
<dbReference type="InterPro" id="IPR024083">
    <property type="entry name" value="Fumarase/histidase_N"/>
</dbReference>
<dbReference type="Gene3D" id="1.20.200.10">
    <property type="entry name" value="Fumarase/aspartase (Central domain)"/>
    <property type="match status" value="1"/>
</dbReference>
<dbReference type="EMBL" id="DF968183">
    <property type="protein sequence ID" value="GAP45120.1"/>
    <property type="molecule type" value="Genomic_DNA"/>
</dbReference>
<dbReference type="InterPro" id="IPR022761">
    <property type="entry name" value="Fumarate_lyase_N"/>
</dbReference>